<name>A0A9P6MMX5_9FUNG</name>
<evidence type="ECO:0000256" key="2">
    <source>
        <dbReference type="SAM" id="Phobius"/>
    </source>
</evidence>
<keyword evidence="2" id="KW-1133">Transmembrane helix</keyword>
<feature type="region of interest" description="Disordered" evidence="1">
    <location>
        <begin position="233"/>
        <end position="260"/>
    </location>
</feature>
<evidence type="ECO:0000256" key="1">
    <source>
        <dbReference type="SAM" id="MobiDB-lite"/>
    </source>
</evidence>
<accession>A0A9P6MMX5</accession>
<feature type="transmembrane region" description="Helical" evidence="2">
    <location>
        <begin position="200"/>
        <end position="222"/>
    </location>
</feature>
<keyword evidence="4" id="KW-1185">Reference proteome</keyword>
<organism evidence="3 4">
    <name type="scientific">Entomortierella chlamydospora</name>
    <dbReference type="NCBI Taxonomy" id="101097"/>
    <lineage>
        <taxon>Eukaryota</taxon>
        <taxon>Fungi</taxon>
        <taxon>Fungi incertae sedis</taxon>
        <taxon>Mucoromycota</taxon>
        <taxon>Mortierellomycotina</taxon>
        <taxon>Mortierellomycetes</taxon>
        <taxon>Mortierellales</taxon>
        <taxon>Mortierellaceae</taxon>
        <taxon>Entomortierella</taxon>
    </lineage>
</organism>
<comment type="caution">
    <text evidence="3">The sequence shown here is derived from an EMBL/GenBank/DDBJ whole genome shotgun (WGS) entry which is preliminary data.</text>
</comment>
<reference evidence="3" key="1">
    <citation type="journal article" date="2020" name="Fungal Divers.">
        <title>Resolving the Mortierellaceae phylogeny through synthesis of multi-gene phylogenetics and phylogenomics.</title>
        <authorList>
            <person name="Vandepol N."/>
            <person name="Liber J."/>
            <person name="Desiro A."/>
            <person name="Na H."/>
            <person name="Kennedy M."/>
            <person name="Barry K."/>
            <person name="Grigoriev I.V."/>
            <person name="Miller A.N."/>
            <person name="O'Donnell K."/>
            <person name="Stajich J.E."/>
            <person name="Bonito G."/>
        </authorList>
    </citation>
    <scope>NUCLEOTIDE SEQUENCE</scope>
    <source>
        <strain evidence="3">NRRL 2769</strain>
    </source>
</reference>
<keyword evidence="2" id="KW-0812">Transmembrane</keyword>
<protein>
    <submittedName>
        <fullName evidence="3">Uncharacterized protein</fullName>
    </submittedName>
</protein>
<evidence type="ECO:0000313" key="4">
    <source>
        <dbReference type="Proteomes" id="UP000703661"/>
    </source>
</evidence>
<keyword evidence="2" id="KW-0472">Membrane</keyword>
<feature type="compositionally biased region" description="Acidic residues" evidence="1">
    <location>
        <begin position="248"/>
        <end position="260"/>
    </location>
</feature>
<proteinExistence type="predicted"/>
<dbReference type="OrthoDB" id="2411630at2759"/>
<sequence>MPSGVRGNTAEINSDGSFCMMFPPLGCQSVQSGAGAATPYCFEGANTSRYEYSEIPIFSPPDSILSANYAEDLTKNYRQITGCMDDSKWGLNPTDVGGQIDSVGWPYTCLNAKKFISFLEPKTNIYCIRCCYGTNADIDCDTTHPIQGCSNAIPGDYRMKDNSTCKPPVITTYTGTSTAYIPYPVPTLKSPPESSSNSRVVLTGIAVSVSLIILVIGIVYGYQKWVNEEHTPVASPRLPSYHGKDTETVDGDEQLPEYRP</sequence>
<dbReference type="Proteomes" id="UP000703661">
    <property type="component" value="Unassembled WGS sequence"/>
</dbReference>
<dbReference type="AlphaFoldDB" id="A0A9P6MMX5"/>
<gene>
    <name evidence="3" type="ORF">BGZ80_004095</name>
</gene>
<dbReference type="EMBL" id="JAAAID010002128">
    <property type="protein sequence ID" value="KAG0007901.1"/>
    <property type="molecule type" value="Genomic_DNA"/>
</dbReference>
<evidence type="ECO:0000313" key="3">
    <source>
        <dbReference type="EMBL" id="KAG0007901.1"/>
    </source>
</evidence>